<organism evidence="2">
    <name type="scientific">Nonomuraea gerenzanensis</name>
    <dbReference type="NCBI Taxonomy" id="93944"/>
    <lineage>
        <taxon>Bacteria</taxon>
        <taxon>Bacillati</taxon>
        <taxon>Actinomycetota</taxon>
        <taxon>Actinomycetes</taxon>
        <taxon>Streptosporangiales</taxon>
        <taxon>Streptosporangiaceae</taxon>
        <taxon>Nonomuraea</taxon>
    </lineage>
</organism>
<accession>A0A1M4EIZ9</accession>
<dbReference type="InterPro" id="IPR008928">
    <property type="entry name" value="6-hairpin_glycosidase_sf"/>
</dbReference>
<dbReference type="SUPFAM" id="SSF48208">
    <property type="entry name" value="Six-hairpin glycosidases"/>
    <property type="match status" value="2"/>
</dbReference>
<dbReference type="InterPro" id="IPR012341">
    <property type="entry name" value="6hp_glycosidase-like_sf"/>
</dbReference>
<gene>
    <name evidence="2" type="ORF">BN4615_P8316</name>
</gene>
<dbReference type="Gene3D" id="1.50.10.10">
    <property type="match status" value="1"/>
</dbReference>
<protein>
    <submittedName>
        <fullName evidence="2">Uncharacterized protein</fullName>
    </submittedName>
</protein>
<reference evidence="2" key="1">
    <citation type="submission" date="2016-04" db="EMBL/GenBank/DDBJ databases">
        <authorList>
            <person name="Evans L.H."/>
            <person name="Alamgir A."/>
            <person name="Owens N."/>
            <person name="Weber N.D."/>
            <person name="Virtaneva K."/>
            <person name="Barbian K."/>
            <person name="Babar A."/>
            <person name="Rosenke K."/>
        </authorList>
    </citation>
    <scope>NUCLEOTIDE SEQUENCE</scope>
    <source>
        <strain evidence="2">Nono1</strain>
    </source>
</reference>
<dbReference type="EMBL" id="LT559118">
    <property type="protein sequence ID" value="SBO98800.1"/>
    <property type="molecule type" value="Genomic_DNA"/>
</dbReference>
<dbReference type="GO" id="GO:0005975">
    <property type="term" value="P:carbohydrate metabolic process"/>
    <property type="evidence" value="ECO:0007669"/>
    <property type="project" value="InterPro"/>
</dbReference>
<evidence type="ECO:0000313" key="2">
    <source>
        <dbReference type="EMBL" id="SBO98800.1"/>
    </source>
</evidence>
<sequence length="673" mass="73398">MTAGPLADPPRPGDLADPPQDAFRPGELADPPHADAVGGPLARLPEPAPRVVVADPDGGEVLVELLDAAGPFSVEWAWGERRPTGRRGLSLRIRYEGAEPSAATVRVSRSVTAVGDPWWLIPGLFYGENRPAACQRVFPRFEPGADRPEEMVSARWGFRADRAATPAVLVWGDTGGTALIADEHSPVGPTGLAIEHEDGRATIALLFPYREFPVTYYGSALAVPAHAATHVWEPGQEHVLTLATSALPADRHAYAPLLREDRDLRLPGAPVEPWEDVAQAADIAAEGLYRWHYDPDPGVLLETVGFDREVSGTNGERVDRQAMHVGWVSGIPWAAALLEHGLRRGRPEHVAAAERVIDFICANLSPSGTFWGTWYRQSGWSQSWSHVKDALHARTLGEATLFLLRALRHRPHPAWEAAARSNLRVMAARQRADGNLGTLHHAATGEVLSWSGASGLTWVAALAESGDPDHLRAAERAGEYYASFVHDEFVYGAPEDVDLAPTSEDGYAAVMAYMALHRRTGAARWLGLARRAADWTLTFRYTYNVRFGPRTPLGRYGFATRGADQASPSNQHLHAYGLVCTAELVELSQALGDPYYAERAHETLECFRQLLPAADGDLNAYRGMITERYYQTDCFQPKGMYLTLSHAWSAGVLLLACEQVLAATDGRRAAARA</sequence>
<evidence type="ECO:0000256" key="1">
    <source>
        <dbReference type="SAM" id="MobiDB-lite"/>
    </source>
</evidence>
<proteinExistence type="predicted"/>
<dbReference type="AlphaFoldDB" id="A0A1M4EIZ9"/>
<name>A0A1M4EIZ9_9ACTN</name>
<feature type="region of interest" description="Disordered" evidence="1">
    <location>
        <begin position="1"/>
        <end position="44"/>
    </location>
</feature>